<feature type="non-terminal residue" evidence="8">
    <location>
        <position position="1"/>
    </location>
</feature>
<feature type="transmembrane region" description="Helical" evidence="6">
    <location>
        <begin position="103"/>
        <end position="124"/>
    </location>
</feature>
<evidence type="ECO:0000256" key="3">
    <source>
        <dbReference type="ARBA" id="ARBA00022692"/>
    </source>
</evidence>
<evidence type="ECO:0000256" key="4">
    <source>
        <dbReference type="ARBA" id="ARBA00022989"/>
    </source>
</evidence>
<sequence>STDLQDEDLGVPVLGNADELFVLIGTHDIDEVIIALPEAPSEEILPIISDCHRARVATRVYPSAFQVITSDLSIGHLGGLPLLTVRDTVLRGWRLTLKRAMDVLGSAVGLVLLSPYMVLLALLIRLDSPGRAFYAQDRMGLDEKPFQMIKFRSMREGAEDETGPVWAVKEDPRRTRLGTFIRRFSLDELPQLINVFLGEMSLVGPRPERPVFVEQFKQIIPRYVERHQEKAGMTGWAQVNGLRGDTSIVERTKYDLYYIENWSLLFDLKIIIKTFFTFFRDRAAV</sequence>
<feature type="domain" description="Bacterial sugar transferase" evidence="7">
    <location>
        <begin position="98"/>
        <end position="279"/>
    </location>
</feature>
<evidence type="ECO:0000256" key="1">
    <source>
        <dbReference type="ARBA" id="ARBA00004141"/>
    </source>
</evidence>
<name>X1FIZ8_9ZZZZ</name>
<accession>X1FIZ8</accession>
<keyword evidence="5 6" id="KW-0472">Membrane</keyword>
<dbReference type="GO" id="GO:0016780">
    <property type="term" value="F:phosphotransferase activity, for other substituted phosphate groups"/>
    <property type="evidence" value="ECO:0007669"/>
    <property type="project" value="TreeGrafter"/>
</dbReference>
<dbReference type="GO" id="GO:0016020">
    <property type="term" value="C:membrane"/>
    <property type="evidence" value="ECO:0007669"/>
    <property type="project" value="UniProtKB-SubCell"/>
</dbReference>
<dbReference type="Gene3D" id="3.40.50.720">
    <property type="entry name" value="NAD(P)-binding Rossmann-like Domain"/>
    <property type="match status" value="1"/>
</dbReference>
<gene>
    <name evidence="8" type="ORF">S03H2_11945</name>
</gene>
<evidence type="ECO:0000256" key="6">
    <source>
        <dbReference type="SAM" id="Phobius"/>
    </source>
</evidence>
<proteinExistence type="predicted"/>
<organism evidence="8">
    <name type="scientific">marine sediment metagenome</name>
    <dbReference type="NCBI Taxonomy" id="412755"/>
    <lineage>
        <taxon>unclassified sequences</taxon>
        <taxon>metagenomes</taxon>
        <taxon>ecological metagenomes</taxon>
    </lineage>
</organism>
<evidence type="ECO:0000259" key="7">
    <source>
        <dbReference type="Pfam" id="PF02397"/>
    </source>
</evidence>
<dbReference type="Pfam" id="PF02397">
    <property type="entry name" value="Bac_transf"/>
    <property type="match status" value="1"/>
</dbReference>
<keyword evidence="3 6" id="KW-0812">Transmembrane</keyword>
<dbReference type="InterPro" id="IPR017475">
    <property type="entry name" value="EPS_sugar_tfrase"/>
</dbReference>
<dbReference type="EMBL" id="BARU01006081">
    <property type="protein sequence ID" value="GAH44932.1"/>
    <property type="molecule type" value="Genomic_DNA"/>
</dbReference>
<keyword evidence="4 6" id="KW-1133">Transmembrane helix</keyword>
<protein>
    <recommendedName>
        <fullName evidence="7">Bacterial sugar transferase domain-containing protein</fullName>
    </recommendedName>
</protein>
<keyword evidence="2" id="KW-0808">Transferase</keyword>
<dbReference type="PANTHER" id="PTHR30576">
    <property type="entry name" value="COLANIC BIOSYNTHESIS UDP-GLUCOSE LIPID CARRIER TRANSFERASE"/>
    <property type="match status" value="1"/>
</dbReference>
<reference evidence="8" key="1">
    <citation type="journal article" date="2014" name="Front. Microbiol.">
        <title>High frequency of phylogenetically diverse reductive dehalogenase-homologous genes in deep subseafloor sedimentary metagenomes.</title>
        <authorList>
            <person name="Kawai M."/>
            <person name="Futagami T."/>
            <person name="Toyoda A."/>
            <person name="Takaki Y."/>
            <person name="Nishi S."/>
            <person name="Hori S."/>
            <person name="Arai W."/>
            <person name="Tsubouchi T."/>
            <person name="Morono Y."/>
            <person name="Uchiyama I."/>
            <person name="Ito T."/>
            <person name="Fujiyama A."/>
            <person name="Inagaki F."/>
            <person name="Takami H."/>
        </authorList>
    </citation>
    <scope>NUCLEOTIDE SEQUENCE</scope>
    <source>
        <strain evidence="8">Expedition CK06-06</strain>
    </source>
</reference>
<evidence type="ECO:0000256" key="5">
    <source>
        <dbReference type="ARBA" id="ARBA00023136"/>
    </source>
</evidence>
<dbReference type="PANTHER" id="PTHR30576:SF0">
    <property type="entry name" value="UNDECAPRENYL-PHOSPHATE N-ACETYLGALACTOSAMINYL 1-PHOSPHATE TRANSFERASE-RELATED"/>
    <property type="match status" value="1"/>
</dbReference>
<evidence type="ECO:0000256" key="2">
    <source>
        <dbReference type="ARBA" id="ARBA00022679"/>
    </source>
</evidence>
<dbReference type="InterPro" id="IPR003362">
    <property type="entry name" value="Bact_transf"/>
</dbReference>
<comment type="caution">
    <text evidence="8">The sequence shown here is derived from an EMBL/GenBank/DDBJ whole genome shotgun (WGS) entry which is preliminary data.</text>
</comment>
<comment type="subcellular location">
    <subcellularLocation>
        <location evidence="1">Membrane</location>
        <topology evidence="1">Multi-pass membrane protein</topology>
    </subcellularLocation>
</comment>
<evidence type="ECO:0000313" key="8">
    <source>
        <dbReference type="EMBL" id="GAH44932.1"/>
    </source>
</evidence>
<dbReference type="NCBIfam" id="TIGR03025">
    <property type="entry name" value="EPS_sugtrans"/>
    <property type="match status" value="1"/>
</dbReference>
<dbReference type="AlphaFoldDB" id="X1FIZ8"/>